<dbReference type="EMBL" id="JBHTMY010000003">
    <property type="protein sequence ID" value="MFD1315729.1"/>
    <property type="molecule type" value="Genomic_DNA"/>
</dbReference>
<evidence type="ECO:0000256" key="3">
    <source>
        <dbReference type="ARBA" id="ARBA00012584"/>
    </source>
</evidence>
<keyword evidence="14" id="KW-1185">Reference proteome</keyword>
<comment type="caution">
    <text evidence="13">The sequence shown here is derived from an EMBL/GenBank/DDBJ whole genome shotgun (WGS) entry which is preliminary data.</text>
</comment>
<dbReference type="NCBIfam" id="TIGR00057">
    <property type="entry name" value="L-threonylcarbamoyladenylate synthase"/>
    <property type="match status" value="1"/>
</dbReference>
<evidence type="ECO:0000259" key="12">
    <source>
        <dbReference type="PROSITE" id="PS51163"/>
    </source>
</evidence>
<evidence type="ECO:0000256" key="8">
    <source>
        <dbReference type="ARBA" id="ARBA00022741"/>
    </source>
</evidence>
<accession>A0ABW3Y255</accession>
<dbReference type="Proteomes" id="UP001597201">
    <property type="component" value="Unassembled WGS sequence"/>
</dbReference>
<evidence type="ECO:0000256" key="5">
    <source>
        <dbReference type="ARBA" id="ARBA00022679"/>
    </source>
</evidence>
<comment type="similarity">
    <text evidence="2">Belongs to the SUA5 family.</text>
</comment>
<comment type="catalytic activity">
    <reaction evidence="11">
        <text>L-threonine + hydrogencarbonate + ATP = L-threonylcarbamoyladenylate + diphosphate + H2O</text>
        <dbReference type="Rhea" id="RHEA:36407"/>
        <dbReference type="ChEBI" id="CHEBI:15377"/>
        <dbReference type="ChEBI" id="CHEBI:17544"/>
        <dbReference type="ChEBI" id="CHEBI:30616"/>
        <dbReference type="ChEBI" id="CHEBI:33019"/>
        <dbReference type="ChEBI" id="CHEBI:57926"/>
        <dbReference type="ChEBI" id="CHEBI:73682"/>
        <dbReference type="EC" id="2.7.7.87"/>
    </reaction>
</comment>
<name>A0ABW3Y255_9FLAO</name>
<sequence>MMNFEENLQSALEALAKGGTIAYPTDTIWGLGCDATNESAIKQIYILKQREESKSLIIMVSSVEMLKTIVPTFDENILSFLKQQERPTTVIYSNPKGLAKNVLAVDGTVGIRWVHEPFCQQLIERFGKPIVSTSANISGEPSPTCFDDIDKTLLDKVDYVVNLHLDKKSGQSSIIVRWQTNEEIEYIRK</sequence>
<dbReference type="SUPFAM" id="SSF55821">
    <property type="entry name" value="YrdC/RibB"/>
    <property type="match status" value="1"/>
</dbReference>
<proteinExistence type="inferred from homology"/>
<evidence type="ECO:0000256" key="6">
    <source>
        <dbReference type="ARBA" id="ARBA00022694"/>
    </source>
</evidence>
<reference evidence="14" key="1">
    <citation type="journal article" date="2019" name="Int. J. Syst. Evol. Microbiol.">
        <title>The Global Catalogue of Microorganisms (GCM) 10K type strain sequencing project: providing services to taxonomists for standard genome sequencing and annotation.</title>
        <authorList>
            <consortium name="The Broad Institute Genomics Platform"/>
            <consortium name="The Broad Institute Genome Sequencing Center for Infectious Disease"/>
            <person name="Wu L."/>
            <person name="Ma J."/>
        </authorList>
    </citation>
    <scope>NUCLEOTIDE SEQUENCE [LARGE SCALE GENOMIC DNA]</scope>
    <source>
        <strain evidence="14">CCUG 61485</strain>
    </source>
</reference>
<evidence type="ECO:0000256" key="9">
    <source>
        <dbReference type="ARBA" id="ARBA00022840"/>
    </source>
</evidence>
<dbReference type="PROSITE" id="PS51163">
    <property type="entry name" value="YRDC"/>
    <property type="match status" value="1"/>
</dbReference>
<evidence type="ECO:0000313" key="14">
    <source>
        <dbReference type="Proteomes" id="UP001597201"/>
    </source>
</evidence>
<dbReference type="EC" id="2.7.7.87" evidence="3"/>
<dbReference type="PANTHER" id="PTHR17490:SF16">
    <property type="entry name" value="THREONYLCARBAMOYL-AMP SYNTHASE"/>
    <property type="match status" value="1"/>
</dbReference>
<keyword evidence="4" id="KW-0963">Cytoplasm</keyword>
<dbReference type="GO" id="GO:0061710">
    <property type="term" value="F:L-threonylcarbamoyladenylate synthase"/>
    <property type="evidence" value="ECO:0007669"/>
    <property type="project" value="UniProtKB-EC"/>
</dbReference>
<dbReference type="InterPro" id="IPR050156">
    <property type="entry name" value="TC-AMP_synthase_SUA5"/>
</dbReference>
<evidence type="ECO:0000256" key="4">
    <source>
        <dbReference type="ARBA" id="ARBA00022490"/>
    </source>
</evidence>
<comment type="subcellular location">
    <subcellularLocation>
        <location evidence="1">Cytoplasm</location>
    </subcellularLocation>
</comment>
<evidence type="ECO:0000256" key="2">
    <source>
        <dbReference type="ARBA" id="ARBA00007663"/>
    </source>
</evidence>
<evidence type="ECO:0000313" key="13">
    <source>
        <dbReference type="EMBL" id="MFD1315729.1"/>
    </source>
</evidence>
<dbReference type="InterPro" id="IPR017945">
    <property type="entry name" value="DHBP_synth_RibB-like_a/b_dom"/>
</dbReference>
<organism evidence="13 14">
    <name type="scientific">Namhaeicola litoreus</name>
    <dbReference type="NCBI Taxonomy" id="1052145"/>
    <lineage>
        <taxon>Bacteria</taxon>
        <taxon>Pseudomonadati</taxon>
        <taxon>Bacteroidota</taxon>
        <taxon>Flavobacteriia</taxon>
        <taxon>Flavobacteriales</taxon>
        <taxon>Flavobacteriaceae</taxon>
        <taxon>Namhaeicola</taxon>
    </lineage>
</organism>
<protein>
    <recommendedName>
        <fullName evidence="10">L-threonylcarbamoyladenylate synthase</fullName>
        <ecNumber evidence="3">2.7.7.87</ecNumber>
    </recommendedName>
    <alternativeName>
        <fullName evidence="10">L-threonylcarbamoyladenylate synthase</fullName>
    </alternativeName>
</protein>
<dbReference type="Gene3D" id="3.90.870.10">
    <property type="entry name" value="DHBP synthase"/>
    <property type="match status" value="1"/>
</dbReference>
<dbReference type="PANTHER" id="PTHR17490">
    <property type="entry name" value="SUA5"/>
    <property type="match status" value="1"/>
</dbReference>
<dbReference type="InterPro" id="IPR006070">
    <property type="entry name" value="Sua5-like_dom"/>
</dbReference>
<keyword evidence="5 13" id="KW-0808">Transferase</keyword>
<gene>
    <name evidence="13" type="ORF">ACFQ39_08890</name>
</gene>
<keyword evidence="7 13" id="KW-0548">Nucleotidyltransferase</keyword>
<evidence type="ECO:0000256" key="10">
    <source>
        <dbReference type="ARBA" id="ARBA00029774"/>
    </source>
</evidence>
<evidence type="ECO:0000256" key="1">
    <source>
        <dbReference type="ARBA" id="ARBA00004496"/>
    </source>
</evidence>
<dbReference type="RefSeq" id="WP_377178179.1">
    <property type="nucleotide sequence ID" value="NZ_JBHTMY010000003.1"/>
</dbReference>
<dbReference type="Pfam" id="PF01300">
    <property type="entry name" value="Sua5_yciO_yrdC"/>
    <property type="match status" value="1"/>
</dbReference>
<keyword evidence="9" id="KW-0067">ATP-binding</keyword>
<keyword evidence="6" id="KW-0819">tRNA processing</keyword>
<keyword evidence="8" id="KW-0547">Nucleotide-binding</keyword>
<evidence type="ECO:0000256" key="11">
    <source>
        <dbReference type="ARBA" id="ARBA00048366"/>
    </source>
</evidence>
<feature type="domain" description="YrdC-like" evidence="12">
    <location>
        <begin position="5"/>
        <end position="189"/>
    </location>
</feature>
<evidence type="ECO:0000256" key="7">
    <source>
        <dbReference type="ARBA" id="ARBA00022695"/>
    </source>
</evidence>